<feature type="region of interest" description="Disordered" evidence="1">
    <location>
        <begin position="314"/>
        <end position="342"/>
    </location>
</feature>
<feature type="region of interest" description="Disordered" evidence="1">
    <location>
        <begin position="1"/>
        <end position="85"/>
    </location>
</feature>
<dbReference type="Pfam" id="PF00388">
    <property type="entry name" value="PI-PLC-X"/>
    <property type="match status" value="1"/>
</dbReference>
<evidence type="ECO:0000256" key="1">
    <source>
        <dbReference type="SAM" id="MobiDB-lite"/>
    </source>
</evidence>
<reference evidence="3 4" key="2">
    <citation type="submission" date="2017-04" db="EMBL/GenBank/DDBJ databases">
        <title>CpG methylation of centromeres and impact of large insertions on vertebrate speciation.</title>
        <authorList>
            <person name="Ichikawa K."/>
            <person name="Yoshimura J."/>
            <person name="Morishita S."/>
        </authorList>
    </citation>
    <scope>NUCLEOTIDE SEQUENCE</scope>
    <source>
        <strain evidence="3 4">HSOK</strain>
    </source>
</reference>
<feature type="compositionally biased region" description="Low complexity" evidence="1">
    <location>
        <begin position="25"/>
        <end position="49"/>
    </location>
</feature>
<dbReference type="Gene3D" id="3.20.20.190">
    <property type="entry name" value="Phosphatidylinositol (PI) phosphodiesterase"/>
    <property type="match status" value="1"/>
</dbReference>
<organism evidence="3 4">
    <name type="scientific">Oryzias latipes</name>
    <name type="common">Japanese rice fish</name>
    <name type="synonym">Japanese killifish</name>
    <dbReference type="NCBI Taxonomy" id="8090"/>
    <lineage>
        <taxon>Eukaryota</taxon>
        <taxon>Metazoa</taxon>
        <taxon>Chordata</taxon>
        <taxon>Craniata</taxon>
        <taxon>Vertebrata</taxon>
        <taxon>Euteleostomi</taxon>
        <taxon>Actinopterygii</taxon>
        <taxon>Neopterygii</taxon>
        <taxon>Teleostei</taxon>
        <taxon>Neoteleostei</taxon>
        <taxon>Acanthomorphata</taxon>
        <taxon>Ovalentaria</taxon>
        <taxon>Atherinomorphae</taxon>
        <taxon>Beloniformes</taxon>
        <taxon>Adrianichthyidae</taxon>
        <taxon>Oryziinae</taxon>
        <taxon>Oryzias</taxon>
    </lineage>
</organism>
<name>A0A3P9J1P3_ORYLA</name>
<dbReference type="InterPro" id="IPR000909">
    <property type="entry name" value="PLipase_C_PInositol-sp_X_dom"/>
</dbReference>
<evidence type="ECO:0000259" key="2">
    <source>
        <dbReference type="Pfam" id="PF00388"/>
    </source>
</evidence>
<proteinExistence type="predicted"/>
<evidence type="ECO:0000313" key="4">
    <source>
        <dbReference type="Proteomes" id="UP000265200"/>
    </source>
</evidence>
<dbReference type="GO" id="GO:0008081">
    <property type="term" value="F:phosphoric diester hydrolase activity"/>
    <property type="evidence" value="ECO:0007669"/>
    <property type="project" value="InterPro"/>
</dbReference>
<dbReference type="Proteomes" id="UP000265200">
    <property type="component" value="Chromosome 11"/>
</dbReference>
<protein>
    <recommendedName>
        <fullName evidence="2">Phosphatidylinositol-specific phospholipase C X domain-containing protein</fullName>
    </recommendedName>
</protein>
<dbReference type="SUPFAM" id="SSF51695">
    <property type="entry name" value="PLC-like phosphodiesterases"/>
    <property type="match status" value="1"/>
</dbReference>
<dbReference type="GO" id="GO:0006629">
    <property type="term" value="P:lipid metabolic process"/>
    <property type="evidence" value="ECO:0007669"/>
    <property type="project" value="InterPro"/>
</dbReference>
<feature type="domain" description="Phosphatidylinositol-specific phospholipase C X" evidence="2">
    <location>
        <begin position="104"/>
        <end position="213"/>
    </location>
</feature>
<accession>A0A3P9J1P3</accession>
<evidence type="ECO:0000313" key="3">
    <source>
        <dbReference type="Ensembl" id="ENSORLP00015026149.1"/>
    </source>
</evidence>
<reference evidence="3" key="3">
    <citation type="submission" date="2025-08" db="UniProtKB">
        <authorList>
            <consortium name="Ensembl"/>
        </authorList>
    </citation>
    <scope>IDENTIFICATION</scope>
    <source>
        <strain evidence="3">HSOK</strain>
    </source>
</reference>
<feature type="compositionally biased region" description="Polar residues" evidence="1">
    <location>
        <begin position="1"/>
        <end position="17"/>
    </location>
</feature>
<reference key="1">
    <citation type="journal article" date="2007" name="Nature">
        <title>The medaka draft genome and insights into vertebrate genome evolution.</title>
        <authorList>
            <person name="Kasahara M."/>
            <person name="Naruse K."/>
            <person name="Sasaki S."/>
            <person name="Nakatani Y."/>
            <person name="Qu W."/>
            <person name="Ahsan B."/>
            <person name="Yamada T."/>
            <person name="Nagayasu Y."/>
            <person name="Doi K."/>
            <person name="Kasai Y."/>
            <person name="Jindo T."/>
            <person name="Kobayashi D."/>
            <person name="Shimada A."/>
            <person name="Toyoda A."/>
            <person name="Kuroki Y."/>
            <person name="Fujiyama A."/>
            <person name="Sasaki T."/>
            <person name="Shimizu A."/>
            <person name="Asakawa S."/>
            <person name="Shimizu N."/>
            <person name="Hashimoto S."/>
            <person name="Yang J."/>
            <person name="Lee Y."/>
            <person name="Matsushima K."/>
            <person name="Sugano S."/>
            <person name="Sakaizumi M."/>
            <person name="Narita T."/>
            <person name="Ohishi K."/>
            <person name="Haga S."/>
            <person name="Ohta F."/>
            <person name="Nomoto H."/>
            <person name="Nogata K."/>
            <person name="Morishita T."/>
            <person name="Endo T."/>
            <person name="Shin-I T."/>
            <person name="Takeda H."/>
            <person name="Morishita S."/>
            <person name="Kohara Y."/>
        </authorList>
    </citation>
    <scope>NUCLEOTIDE SEQUENCE [LARGE SCALE GENOMIC DNA]</scope>
    <source>
        <strain>Hd-rR</strain>
    </source>
</reference>
<sequence>MKLSPTTFSMVTLQPATEEQPKPQPQTSITPTTEQEPTTTTTPQSNGQTLKKDENETYPPSPLDVLTGKPKLPTETGLDNTDWMTSIPDETPLSTITIAGIRLLFGKKQVWTMKEKLKDGIRYFDINVGVWRATEKEYYIRSTKWMEEEVLLPISSFLRTHSHETVLLRLTIHGRTKTIVDDFINTLTEKFKDIMWTKRSVPIMKEARGKIVFLKTKSFNFGTENHKSKILESNILTNFEKNIELLKSEICGGQLVVTESLASDQESLEQLTKFVQKYISGSSDFGCLGIISMDDPSPELNEKIIHLKPCNCGQKSGEAGDPGENPRMHGENMQTPHRKVPH</sequence>
<dbReference type="AlphaFoldDB" id="A0A3P9J1P3"/>
<reference evidence="3" key="4">
    <citation type="submission" date="2025-09" db="UniProtKB">
        <authorList>
            <consortium name="Ensembl"/>
        </authorList>
    </citation>
    <scope>IDENTIFICATION</scope>
    <source>
        <strain evidence="3">HSOK</strain>
    </source>
</reference>
<dbReference type="Ensembl" id="ENSORLT00015003602.1">
    <property type="protein sequence ID" value="ENSORLP00015026149.1"/>
    <property type="gene ID" value="ENSORLG00015007648.1"/>
</dbReference>
<dbReference type="InterPro" id="IPR017946">
    <property type="entry name" value="PLC-like_Pdiesterase_TIM-brl"/>
</dbReference>